<reference evidence="8" key="2">
    <citation type="submission" date="2021-04" db="EMBL/GenBank/DDBJ databases">
        <authorList>
            <person name="Gilroy R."/>
        </authorList>
    </citation>
    <scope>NUCLEOTIDE SEQUENCE</scope>
    <source>
        <strain evidence="8">378</strain>
    </source>
</reference>
<dbReference type="GO" id="GO:0001518">
    <property type="term" value="C:voltage-gated sodium channel complex"/>
    <property type="evidence" value="ECO:0007669"/>
    <property type="project" value="TreeGrafter"/>
</dbReference>
<keyword evidence="5" id="KW-0175">Coiled coil</keyword>
<dbReference type="SUPFAM" id="SSF81324">
    <property type="entry name" value="Voltage-gated potassium channels"/>
    <property type="match status" value="1"/>
</dbReference>
<proteinExistence type="predicted"/>
<evidence type="ECO:0000256" key="1">
    <source>
        <dbReference type="ARBA" id="ARBA00004141"/>
    </source>
</evidence>
<feature type="transmembrane region" description="Helical" evidence="6">
    <location>
        <begin position="20"/>
        <end position="40"/>
    </location>
</feature>
<dbReference type="PRINTS" id="PR00169">
    <property type="entry name" value="KCHANNEL"/>
</dbReference>
<dbReference type="Pfam" id="PF00520">
    <property type="entry name" value="Ion_trans"/>
    <property type="match status" value="1"/>
</dbReference>
<evidence type="ECO:0000256" key="2">
    <source>
        <dbReference type="ARBA" id="ARBA00022692"/>
    </source>
</evidence>
<dbReference type="GO" id="GO:0005248">
    <property type="term" value="F:voltage-gated sodium channel activity"/>
    <property type="evidence" value="ECO:0007669"/>
    <property type="project" value="TreeGrafter"/>
</dbReference>
<evidence type="ECO:0000256" key="4">
    <source>
        <dbReference type="ARBA" id="ARBA00023136"/>
    </source>
</evidence>
<comment type="caution">
    <text evidence="8">The sequence shown here is derived from an EMBL/GenBank/DDBJ whole genome shotgun (WGS) entry which is preliminary data.</text>
</comment>
<evidence type="ECO:0000313" key="8">
    <source>
        <dbReference type="EMBL" id="MBU3845122.1"/>
    </source>
</evidence>
<organism evidence="8 9">
    <name type="scientific">Candidatus Anaerobiospirillum pullicola</name>
    <dbReference type="NCBI Taxonomy" id="2838451"/>
    <lineage>
        <taxon>Bacteria</taxon>
        <taxon>Pseudomonadati</taxon>
        <taxon>Pseudomonadota</taxon>
        <taxon>Gammaproteobacteria</taxon>
        <taxon>Aeromonadales</taxon>
        <taxon>Succinivibrionaceae</taxon>
        <taxon>Anaerobiospirillum</taxon>
    </lineage>
</organism>
<evidence type="ECO:0000256" key="3">
    <source>
        <dbReference type="ARBA" id="ARBA00022989"/>
    </source>
</evidence>
<evidence type="ECO:0000313" key="9">
    <source>
        <dbReference type="Proteomes" id="UP000733611"/>
    </source>
</evidence>
<name>A0A948TI14_9GAMM</name>
<dbReference type="InterPro" id="IPR043203">
    <property type="entry name" value="VGCC_Ca_Na"/>
</dbReference>
<feature type="domain" description="Ion transport" evidence="7">
    <location>
        <begin position="16"/>
        <end position="269"/>
    </location>
</feature>
<feature type="transmembrane region" description="Helical" evidence="6">
    <location>
        <begin position="240"/>
        <end position="262"/>
    </location>
</feature>
<feature type="transmembrane region" description="Helical" evidence="6">
    <location>
        <begin position="46"/>
        <end position="65"/>
    </location>
</feature>
<feature type="coiled-coil region" evidence="5">
    <location>
        <begin position="259"/>
        <end position="299"/>
    </location>
</feature>
<dbReference type="InterPro" id="IPR005821">
    <property type="entry name" value="Ion_trans_dom"/>
</dbReference>
<keyword evidence="4 6" id="KW-0472">Membrane</keyword>
<evidence type="ECO:0000256" key="5">
    <source>
        <dbReference type="SAM" id="Coils"/>
    </source>
</evidence>
<reference evidence="8" key="1">
    <citation type="journal article" date="2021" name="PeerJ">
        <title>Extensive microbial diversity within the chicken gut microbiome revealed by metagenomics and culture.</title>
        <authorList>
            <person name="Gilroy R."/>
            <person name="Ravi A."/>
            <person name="Getino M."/>
            <person name="Pursley I."/>
            <person name="Horton D.L."/>
            <person name="Alikhan N.F."/>
            <person name="Baker D."/>
            <person name="Gharbi K."/>
            <person name="Hall N."/>
            <person name="Watson M."/>
            <person name="Adriaenssens E.M."/>
            <person name="Foster-Nyarko E."/>
            <person name="Jarju S."/>
            <person name="Secka A."/>
            <person name="Antonio M."/>
            <person name="Oren A."/>
            <person name="Chaudhuri R.R."/>
            <person name="La Ragione R."/>
            <person name="Hildebrand F."/>
            <person name="Pallen M.J."/>
        </authorList>
    </citation>
    <scope>NUCLEOTIDE SEQUENCE</scope>
    <source>
        <strain evidence="8">378</strain>
    </source>
</reference>
<dbReference type="InterPro" id="IPR027359">
    <property type="entry name" value="Volt_channel_dom_sf"/>
</dbReference>
<dbReference type="AlphaFoldDB" id="A0A948TI14"/>
<comment type="subcellular location">
    <subcellularLocation>
        <location evidence="1">Membrane</location>
        <topology evidence="1">Multi-pass membrane protein</topology>
    </subcellularLocation>
</comment>
<dbReference type="Gene3D" id="1.10.287.70">
    <property type="match status" value="1"/>
</dbReference>
<accession>A0A948TI14</accession>
<dbReference type="EMBL" id="JAHLFE010000197">
    <property type="protein sequence ID" value="MBU3845122.1"/>
    <property type="molecule type" value="Genomic_DNA"/>
</dbReference>
<dbReference type="PANTHER" id="PTHR10037:SF62">
    <property type="entry name" value="SODIUM CHANNEL PROTEIN 60E"/>
    <property type="match status" value="1"/>
</dbReference>
<evidence type="ECO:0000256" key="6">
    <source>
        <dbReference type="SAM" id="Phobius"/>
    </source>
</evidence>
<keyword evidence="3 6" id="KW-1133">Transmembrane helix</keyword>
<dbReference type="PANTHER" id="PTHR10037">
    <property type="entry name" value="VOLTAGE-GATED CATION CHANNEL CALCIUM AND SODIUM"/>
    <property type="match status" value="1"/>
</dbReference>
<keyword evidence="2 6" id="KW-0812">Transmembrane</keyword>
<protein>
    <submittedName>
        <fullName evidence="8">Ion transporter</fullName>
    </submittedName>
</protein>
<dbReference type="Gene3D" id="1.20.120.350">
    <property type="entry name" value="Voltage-gated potassium channels. Chain C"/>
    <property type="match status" value="1"/>
</dbReference>
<feature type="transmembrane region" description="Helical" evidence="6">
    <location>
        <begin position="137"/>
        <end position="159"/>
    </location>
</feature>
<dbReference type="Proteomes" id="UP000733611">
    <property type="component" value="Unassembled WGS sequence"/>
</dbReference>
<sequence length="307" mass="35955">MLPETTNVIRRLVINRRFEYAAMAVIIFNSILIGVETYFTSPVLHYLNYACLVLFTIELWLRFMARYSNKEFFQNRWNLFDMVIIFAGYIPPSLVADNTILIELLRLIRILRVLRLLRTMEELRLIVTVLIRSLRTLTYNLIVMFIFLYMFAITGIYLFRLPNPDTATPEQQAAFKQLQEIASWPSELEDEPYGNLSEALFTLVRCMSGDGWSDIRNNLCVASRLGLIRASEATVTTFHIIWYILAAFLLINIIIGAVLNNFETTMRQKEKDKQKRELQQDIERELAKKQERLAHLHSDKESDQSDR</sequence>
<evidence type="ECO:0000259" key="7">
    <source>
        <dbReference type="Pfam" id="PF00520"/>
    </source>
</evidence>
<gene>
    <name evidence="8" type="ORF">H9847_09740</name>
</gene>